<evidence type="ECO:0000313" key="1">
    <source>
        <dbReference type="EMBL" id="ABY22673.1"/>
    </source>
</evidence>
<dbReference type="ESTHER" id="rensm-a9wne6">
    <property type="family name" value="Fungal-Bact_LIP"/>
</dbReference>
<dbReference type="PANTHER" id="PTHR34853:SF1">
    <property type="entry name" value="LIPASE 5"/>
    <property type="match status" value="1"/>
</dbReference>
<dbReference type="Pfam" id="PF03583">
    <property type="entry name" value="LIP"/>
    <property type="match status" value="1"/>
</dbReference>
<dbReference type="STRING" id="288705.RSal33209_0932"/>
<dbReference type="PANTHER" id="PTHR34853">
    <property type="match status" value="1"/>
</dbReference>
<keyword evidence="2" id="KW-1185">Reference proteome</keyword>
<dbReference type="GO" id="GO:0004806">
    <property type="term" value="F:triacylglycerol lipase activity"/>
    <property type="evidence" value="ECO:0007669"/>
    <property type="project" value="UniProtKB-EC"/>
</dbReference>
<accession>A9WNE6</accession>
<reference evidence="2" key="1">
    <citation type="journal article" date="2008" name="J. Bacteriol.">
        <title>Genome sequence of the fish pathogen Renibacterium salmoninarum suggests reductive evolution away from an environmental Arthrobacter ancestor.</title>
        <authorList>
            <person name="Wiens G.D."/>
            <person name="Rockey D.D."/>
            <person name="Wu Z."/>
            <person name="Chang J."/>
            <person name="Levy R."/>
            <person name="Crane S."/>
            <person name="Chen D.S."/>
            <person name="Capri G.R."/>
            <person name="Burnett J.R."/>
            <person name="Sudheesh P.S."/>
            <person name="Schipma M.J."/>
            <person name="Burd H."/>
            <person name="Bhattacharyya A."/>
            <person name="Rhodes L.D."/>
            <person name="Kaul R."/>
            <person name="Strom M.S."/>
        </authorList>
    </citation>
    <scope>NUCLEOTIDE SEQUENCE [LARGE SCALE GENOMIC DNA]</scope>
    <source>
        <strain evidence="2">ATCC 33209 / DSM 20767 / JCM 11484 / NBRC 15589 / NCIMB 2235</strain>
    </source>
</reference>
<dbReference type="EC" id="3.1.1.3" evidence="1"/>
<protein>
    <submittedName>
        <fullName evidence="1">Secretory lipase</fullName>
        <ecNumber evidence="1">3.1.1.3</ecNumber>
    </submittedName>
</protein>
<dbReference type="Gene3D" id="3.40.50.1820">
    <property type="entry name" value="alpha/beta hydrolase"/>
    <property type="match status" value="2"/>
</dbReference>
<proteinExistence type="predicted"/>
<organism evidence="1 2">
    <name type="scientific">Renibacterium salmoninarum (strain ATCC 33209 / DSM 20767 / JCM 11484 / NBRC 15589 / NCIMB 2235)</name>
    <dbReference type="NCBI Taxonomy" id="288705"/>
    <lineage>
        <taxon>Bacteria</taxon>
        <taxon>Bacillati</taxon>
        <taxon>Actinomycetota</taxon>
        <taxon>Actinomycetes</taxon>
        <taxon>Micrococcales</taxon>
        <taxon>Micrococcaceae</taxon>
        <taxon>Renibacterium</taxon>
    </lineage>
</organism>
<dbReference type="KEGG" id="rsa:RSal33209_0932"/>
<dbReference type="InterPro" id="IPR029058">
    <property type="entry name" value="AB_hydrolase_fold"/>
</dbReference>
<dbReference type="Proteomes" id="UP000002007">
    <property type="component" value="Chromosome"/>
</dbReference>
<dbReference type="SUPFAM" id="SSF53474">
    <property type="entry name" value="alpha/beta-Hydrolases"/>
    <property type="match status" value="1"/>
</dbReference>
<sequence>MLLQGYTVNLPDVEGQTAEFAAGPAYGQYTLDSLRAAYNSPKAGLNKNTKTAMLGYSGGAIATNWAAQLAPTYAPDVNKNLVGATEGGVLVALAHNLNYISGTPIWAGVAAMAIKGVARALNLDFTPYLNAKGVELFKKIDAASITEGFIMGSGVKWEDIAKPEYANPNRIQIFVDTVNKVNMGQYGSPTIPLQIAQGATGVLEGTPGVGVGDGVMIAGDVRAIAKHFCASGTQVQYTEHYLLGHVGTTLAWYPGALSWINDRFAGKTAPNNCASIAAGNSLAPEVLAP</sequence>
<dbReference type="eggNOG" id="COG1073">
    <property type="taxonomic scope" value="Bacteria"/>
</dbReference>
<evidence type="ECO:0000313" key="2">
    <source>
        <dbReference type="Proteomes" id="UP000002007"/>
    </source>
</evidence>
<dbReference type="InterPro" id="IPR005152">
    <property type="entry name" value="Lipase_secreted"/>
</dbReference>
<dbReference type="HOGENOM" id="CLU_962692_0_0_11"/>
<dbReference type="EMBL" id="CP000910">
    <property type="protein sequence ID" value="ABY22673.1"/>
    <property type="molecule type" value="Genomic_DNA"/>
</dbReference>
<gene>
    <name evidence="1" type="ordered locus">RSal33209_0932</name>
</gene>
<dbReference type="AlphaFoldDB" id="A9WNE6"/>
<name>A9WNE6_RENSM</name>
<keyword evidence="1" id="KW-0378">Hydrolase</keyword>
<dbReference type="GO" id="GO:0016042">
    <property type="term" value="P:lipid catabolic process"/>
    <property type="evidence" value="ECO:0007669"/>
    <property type="project" value="InterPro"/>
</dbReference>